<evidence type="ECO:0000313" key="2">
    <source>
        <dbReference type="Proteomes" id="UP000268857"/>
    </source>
</evidence>
<dbReference type="Pfam" id="PF09655">
    <property type="entry name" value="Nitr_red_assoc"/>
    <property type="match status" value="1"/>
</dbReference>
<organism evidence="1 2">
    <name type="scientific">Chlorogloeopsis fritschii PCC 6912</name>
    <dbReference type="NCBI Taxonomy" id="211165"/>
    <lineage>
        <taxon>Bacteria</taxon>
        <taxon>Bacillati</taxon>
        <taxon>Cyanobacteriota</taxon>
        <taxon>Cyanophyceae</taxon>
        <taxon>Nostocales</taxon>
        <taxon>Chlorogloeopsidaceae</taxon>
        <taxon>Chlorogloeopsis</taxon>
    </lineage>
</organism>
<sequence length="194" mass="22560">MLYQLVIGLFVARMPDINLQGQVDYIKSHCYFLLILFCFWFMTEFFQFEADFVESLRCIPMQVRCKLDTCGIKLKLSDWNHMTQVERQNLVELPCSTESEIQAYRKYIQDLILQRNGTPVGELPIESHPAWMDARTVPTSVHEKAQEVGIMITTEQWANLTPLQRFALIKLSRSGHENKNFVPALKEFNLLAKA</sequence>
<evidence type="ECO:0008006" key="3">
    <source>
        <dbReference type="Google" id="ProtNLM"/>
    </source>
</evidence>
<dbReference type="Proteomes" id="UP000268857">
    <property type="component" value="Unassembled WGS sequence"/>
</dbReference>
<dbReference type="InterPro" id="IPR013481">
    <property type="entry name" value="NarM"/>
</dbReference>
<keyword evidence="2" id="KW-1185">Reference proteome</keyword>
<evidence type="ECO:0000313" key="1">
    <source>
        <dbReference type="EMBL" id="RUR79658.1"/>
    </source>
</evidence>
<reference evidence="1 2" key="1">
    <citation type="journal article" date="2019" name="Genome Biol. Evol.">
        <title>Day and night: Metabolic profiles and evolutionary relationships of six axenic non-marine cyanobacteria.</title>
        <authorList>
            <person name="Will S.E."/>
            <person name="Henke P."/>
            <person name="Boedeker C."/>
            <person name="Huang S."/>
            <person name="Brinkmann H."/>
            <person name="Rohde M."/>
            <person name="Jarek M."/>
            <person name="Friedl T."/>
            <person name="Seufert S."/>
            <person name="Schumacher M."/>
            <person name="Overmann J."/>
            <person name="Neumann-Schaal M."/>
            <person name="Petersen J."/>
        </authorList>
    </citation>
    <scope>NUCLEOTIDE SEQUENCE [LARGE SCALE GENOMIC DNA]</scope>
    <source>
        <strain evidence="1 2">PCC 6912</strain>
    </source>
</reference>
<gene>
    <name evidence="1" type="ORF">PCC6912_31940</name>
</gene>
<protein>
    <recommendedName>
        <fullName evidence="3">Nitrate reductase associated protein</fullName>
    </recommendedName>
</protein>
<dbReference type="NCBIfam" id="TIGR02664">
    <property type="entry name" value="nitr_red_assoc"/>
    <property type="match status" value="1"/>
</dbReference>
<dbReference type="AlphaFoldDB" id="A0A3S1A448"/>
<comment type="caution">
    <text evidence="1">The sequence shown here is derived from an EMBL/GenBank/DDBJ whole genome shotgun (WGS) entry which is preliminary data.</text>
</comment>
<dbReference type="EMBL" id="RSCJ01000012">
    <property type="protein sequence ID" value="RUR79658.1"/>
    <property type="molecule type" value="Genomic_DNA"/>
</dbReference>
<accession>A0A3S1A448</accession>
<name>A0A3S1A448_CHLFR</name>
<dbReference type="STRING" id="211165.GCA_000317285_01577"/>
<proteinExistence type="predicted"/>